<accession>H3AUI4</accession>
<dbReference type="InterPro" id="IPR000719">
    <property type="entry name" value="Prot_kinase_dom"/>
</dbReference>
<dbReference type="eggNOG" id="KOG1187">
    <property type="taxonomic scope" value="Eukaryota"/>
</dbReference>
<dbReference type="FunCoup" id="H3AUI4">
    <property type="interactions" value="1041"/>
</dbReference>
<reference evidence="7" key="1">
    <citation type="submission" date="2011-08" db="EMBL/GenBank/DDBJ databases">
        <title>The draft genome of Latimeria chalumnae.</title>
        <authorList>
            <person name="Di Palma F."/>
            <person name="Alfoldi J."/>
            <person name="Johnson J."/>
            <person name="Berlin A."/>
            <person name="Gnerre S."/>
            <person name="Jaffe D."/>
            <person name="MacCallum I."/>
            <person name="Young S."/>
            <person name="Walker B.J."/>
            <person name="Lander E."/>
            <person name="Lindblad-Toh K."/>
        </authorList>
    </citation>
    <scope>NUCLEOTIDE SEQUENCE [LARGE SCALE GENOMIC DNA]</scope>
    <source>
        <strain evidence="7">Wild caught</strain>
    </source>
</reference>
<dbReference type="PROSITE" id="PS50011">
    <property type="entry name" value="PROTEIN_KINASE_DOM"/>
    <property type="match status" value="1"/>
</dbReference>
<dbReference type="InterPro" id="IPR011029">
    <property type="entry name" value="DEATH-like_dom_sf"/>
</dbReference>
<dbReference type="GeneTree" id="ENSGT00940000159835"/>
<feature type="domain" description="Death" evidence="5">
    <location>
        <begin position="23"/>
        <end position="89"/>
    </location>
</feature>
<reference evidence="6" key="3">
    <citation type="submission" date="2025-09" db="UniProtKB">
        <authorList>
            <consortium name="Ensembl"/>
        </authorList>
    </citation>
    <scope>IDENTIFICATION</scope>
</reference>
<dbReference type="GO" id="GO:0005886">
    <property type="term" value="C:plasma membrane"/>
    <property type="evidence" value="ECO:0007669"/>
    <property type="project" value="TreeGrafter"/>
</dbReference>
<dbReference type="HOGENOM" id="CLU_000288_173_1_1"/>
<dbReference type="InterPro" id="IPR001245">
    <property type="entry name" value="Ser-Thr/Tyr_kinase_cat_dom"/>
</dbReference>
<dbReference type="GO" id="GO:0005524">
    <property type="term" value="F:ATP binding"/>
    <property type="evidence" value="ECO:0007669"/>
    <property type="project" value="UniProtKB-KW"/>
</dbReference>
<dbReference type="GO" id="GO:0007165">
    <property type="term" value="P:signal transduction"/>
    <property type="evidence" value="ECO:0007669"/>
    <property type="project" value="InterPro"/>
</dbReference>
<dbReference type="PROSITE" id="PS50017">
    <property type="entry name" value="DEATH_DOMAIN"/>
    <property type="match status" value="1"/>
</dbReference>
<evidence type="ECO:0000256" key="3">
    <source>
        <dbReference type="SAM" id="MobiDB-lite"/>
    </source>
</evidence>
<dbReference type="EMBL" id="AFYH01170225">
    <property type="status" value="NOT_ANNOTATED_CDS"/>
    <property type="molecule type" value="Genomic_DNA"/>
</dbReference>
<evidence type="ECO:0000259" key="5">
    <source>
        <dbReference type="PROSITE" id="PS50017"/>
    </source>
</evidence>
<reference evidence="6" key="2">
    <citation type="submission" date="2025-08" db="UniProtKB">
        <authorList>
            <consortium name="Ensembl"/>
        </authorList>
    </citation>
    <scope>IDENTIFICATION</scope>
</reference>
<dbReference type="Gene3D" id="1.10.510.10">
    <property type="entry name" value="Transferase(Phosphotransferase) domain 1"/>
    <property type="match status" value="1"/>
</dbReference>
<dbReference type="GO" id="GO:0043123">
    <property type="term" value="P:positive regulation of canonical NF-kappaB signal transduction"/>
    <property type="evidence" value="ECO:0007669"/>
    <property type="project" value="UniProtKB-ARBA"/>
</dbReference>
<dbReference type="EMBL" id="AFYH01170228">
    <property type="status" value="NOT_ANNOTATED_CDS"/>
    <property type="molecule type" value="Genomic_DNA"/>
</dbReference>
<dbReference type="Pfam" id="PF07714">
    <property type="entry name" value="PK_Tyr_Ser-Thr"/>
    <property type="match status" value="1"/>
</dbReference>
<feature type="region of interest" description="Disordered" evidence="3">
    <location>
        <begin position="521"/>
        <end position="542"/>
    </location>
</feature>
<name>H3AUI4_LATCH</name>
<dbReference type="InParanoid" id="H3AUI4"/>
<dbReference type="STRING" id="7897.ENSLACP00000013305"/>
<dbReference type="Gene3D" id="3.30.200.20">
    <property type="entry name" value="Phosphorylase Kinase, domain 1"/>
    <property type="match status" value="1"/>
</dbReference>
<evidence type="ECO:0000256" key="2">
    <source>
        <dbReference type="ARBA" id="ARBA00022840"/>
    </source>
</evidence>
<evidence type="ECO:0000256" key="1">
    <source>
        <dbReference type="ARBA" id="ARBA00022741"/>
    </source>
</evidence>
<keyword evidence="1" id="KW-0547">Nucleotide-binding</keyword>
<sequence length="597" mass="67865">LYEIPAHVLEDFCKKMDCLDDRDWMQFASRIITDQTELRLMKSLEKTGRSLTRELIWWWGVRLATVQNLLDLLQELKLYRAAKVLLDSLKWLIKNSVLNSEKKKLLAMESPGQRGKMGKPNGNKTQETTKTDCTHPEKFQSKQVIPPPLLFFSGRCPGKLPGPPPPPVELISSLQPNHNPEDISVSIQSSCLNYPEQETDSTIENTTDIVWHLKDCKNATDQFSGDCKICDGTYAYVYKGQKVDTLYAIKRLKQQEECMTQRTIQKFFHTELQIRYQCSHSNILELLGCCAENEEYCLIYQFMPNGSLEDRLQCYAGSEPISWETRISISVRVARAVQFLHSKRIVHGNIKSSNILLDEYFTPKLGNSGLRLELSENGSQYTNVKTKALSKCFAYFSEDFIRHQQVTEKVDIFAYGIVSFPIFTSLNKSSLGDSAVYLEKDLIAEEVNRSKKQMSGKGKQHEEVSAKELVQKYLDTKAGPCQTNIAVQFASLVCLCVRKKQPTISEVCEITETLELQVKNQPLHRQTPEDDQCSLEEQRPSSVPDKITEQFNSLILSSGNGQTTDTNGFPLQCKNSTHLNGAERLRMPCESDESDSF</sequence>
<dbReference type="InterPro" id="IPR011009">
    <property type="entry name" value="Kinase-like_dom_sf"/>
</dbReference>
<feature type="region of interest" description="Disordered" evidence="3">
    <location>
        <begin position="110"/>
        <end position="137"/>
    </location>
</feature>
<dbReference type="FunFam" id="1.10.533.10:FF:000030">
    <property type="entry name" value="Interleukin-1 receptor-associated kinase-like 2"/>
    <property type="match status" value="1"/>
</dbReference>
<keyword evidence="2" id="KW-0067">ATP-binding</keyword>
<proteinExistence type="predicted"/>
<keyword evidence="7" id="KW-1185">Reference proteome</keyword>
<dbReference type="EMBL" id="AFYH01170226">
    <property type="status" value="NOT_ANNOTATED_CDS"/>
    <property type="molecule type" value="Genomic_DNA"/>
</dbReference>
<dbReference type="GO" id="GO:0031349">
    <property type="term" value="P:positive regulation of defense response"/>
    <property type="evidence" value="ECO:0007669"/>
    <property type="project" value="UniProtKB-ARBA"/>
</dbReference>
<organism evidence="6 7">
    <name type="scientific">Latimeria chalumnae</name>
    <name type="common">Coelacanth</name>
    <dbReference type="NCBI Taxonomy" id="7897"/>
    <lineage>
        <taxon>Eukaryota</taxon>
        <taxon>Metazoa</taxon>
        <taxon>Chordata</taxon>
        <taxon>Craniata</taxon>
        <taxon>Vertebrata</taxon>
        <taxon>Euteleostomi</taxon>
        <taxon>Coelacanthiformes</taxon>
        <taxon>Coelacanthidae</taxon>
        <taxon>Latimeria</taxon>
    </lineage>
</organism>
<dbReference type="PANTHER" id="PTHR27001">
    <property type="entry name" value="OS01G0253100 PROTEIN"/>
    <property type="match status" value="1"/>
</dbReference>
<dbReference type="GO" id="GO:0004672">
    <property type="term" value="F:protein kinase activity"/>
    <property type="evidence" value="ECO:0007669"/>
    <property type="project" value="InterPro"/>
</dbReference>
<dbReference type="SUPFAM" id="SSF47986">
    <property type="entry name" value="DEATH domain"/>
    <property type="match status" value="1"/>
</dbReference>
<dbReference type="PANTHER" id="PTHR27001:SF934">
    <property type="entry name" value="INTERLEUKIN-1 RECEPTOR-ASSOCIATED KINASE-LIKE 2"/>
    <property type="match status" value="1"/>
</dbReference>
<evidence type="ECO:0000259" key="4">
    <source>
        <dbReference type="PROSITE" id="PS50011"/>
    </source>
</evidence>
<dbReference type="Pfam" id="PF00531">
    <property type="entry name" value="Death"/>
    <property type="match status" value="1"/>
</dbReference>
<dbReference type="Proteomes" id="UP000008672">
    <property type="component" value="Unassembled WGS sequence"/>
</dbReference>
<dbReference type="EMBL" id="AFYH01170227">
    <property type="status" value="NOT_ANNOTATED_CDS"/>
    <property type="molecule type" value="Genomic_DNA"/>
</dbReference>
<dbReference type="OMA" id="ALSEWDW"/>
<feature type="domain" description="Protein kinase" evidence="4">
    <location>
        <begin position="223"/>
        <end position="504"/>
    </location>
</feature>
<dbReference type="EMBL" id="AFYH01170224">
    <property type="status" value="NOT_ANNOTATED_CDS"/>
    <property type="molecule type" value="Genomic_DNA"/>
</dbReference>
<dbReference type="SUPFAM" id="SSF56112">
    <property type="entry name" value="Protein kinase-like (PK-like)"/>
    <property type="match status" value="1"/>
</dbReference>
<protein>
    <submittedName>
        <fullName evidence="6">Uncharacterized protein</fullName>
    </submittedName>
</protein>
<dbReference type="Bgee" id="ENSLACG00000011715">
    <property type="expression patterns" value="Expressed in pectoral fin and 5 other cell types or tissues"/>
</dbReference>
<dbReference type="AlphaFoldDB" id="H3AUI4"/>
<dbReference type="InterPro" id="IPR000488">
    <property type="entry name" value="Death_dom"/>
</dbReference>
<feature type="compositionally biased region" description="Basic and acidic residues" evidence="3">
    <location>
        <begin position="127"/>
        <end position="137"/>
    </location>
</feature>
<dbReference type="Gene3D" id="1.10.533.10">
    <property type="entry name" value="Death Domain, Fas"/>
    <property type="match status" value="1"/>
</dbReference>
<evidence type="ECO:0000313" key="6">
    <source>
        <dbReference type="Ensembl" id="ENSLACP00000013305.1"/>
    </source>
</evidence>
<dbReference type="Ensembl" id="ENSLACT00000013401.1">
    <property type="protein sequence ID" value="ENSLACP00000013305.1"/>
    <property type="gene ID" value="ENSLACG00000011715.1"/>
</dbReference>
<evidence type="ECO:0000313" key="7">
    <source>
        <dbReference type="Proteomes" id="UP000008672"/>
    </source>
</evidence>